<dbReference type="EMBL" id="CP018154">
    <property type="protein sequence ID" value="APG62355.1"/>
    <property type="molecule type" value="Genomic_DNA"/>
</dbReference>
<dbReference type="PANTHER" id="PTHR34135">
    <property type="entry name" value="LYSOZYME"/>
    <property type="match status" value="1"/>
</dbReference>
<dbReference type="Gene3D" id="3.20.20.80">
    <property type="entry name" value="Glycosidases"/>
    <property type="match status" value="1"/>
</dbReference>
<dbReference type="STRING" id="1913578.LPB140_05595"/>
<keyword evidence="3" id="KW-1185">Reference proteome</keyword>
<dbReference type="Proteomes" id="UP000242561">
    <property type="component" value="Chromosome"/>
</dbReference>
<comment type="similarity">
    <text evidence="1">Belongs to the glycosyl hydrolase 25 family.</text>
</comment>
<evidence type="ECO:0008006" key="4">
    <source>
        <dbReference type="Google" id="ProtNLM"/>
    </source>
</evidence>
<evidence type="ECO:0000313" key="3">
    <source>
        <dbReference type="Proteomes" id="UP000242561"/>
    </source>
</evidence>
<evidence type="ECO:0000256" key="1">
    <source>
        <dbReference type="ARBA" id="ARBA00010646"/>
    </source>
</evidence>
<organism evidence="2 3">
    <name type="scientific">Sphingorhabdus lutea</name>
    <dbReference type="NCBI Taxonomy" id="1913578"/>
    <lineage>
        <taxon>Bacteria</taxon>
        <taxon>Pseudomonadati</taxon>
        <taxon>Pseudomonadota</taxon>
        <taxon>Alphaproteobacteria</taxon>
        <taxon>Sphingomonadales</taxon>
        <taxon>Sphingomonadaceae</taxon>
        <taxon>Sphingorhabdus</taxon>
    </lineage>
</organism>
<dbReference type="PROSITE" id="PS51904">
    <property type="entry name" value="GLYCOSYL_HYDROL_F25_2"/>
    <property type="match status" value="1"/>
</dbReference>
<dbReference type="GO" id="GO:0016052">
    <property type="term" value="P:carbohydrate catabolic process"/>
    <property type="evidence" value="ECO:0007669"/>
    <property type="project" value="TreeGrafter"/>
</dbReference>
<dbReference type="PANTHER" id="PTHR34135:SF2">
    <property type="entry name" value="LYSOZYME"/>
    <property type="match status" value="1"/>
</dbReference>
<protein>
    <recommendedName>
        <fullName evidence="4">Glycoside hydrolase family 25</fullName>
    </recommendedName>
</protein>
<dbReference type="InterPro" id="IPR017853">
    <property type="entry name" value="GH"/>
</dbReference>
<accession>A0A1L3JB39</accession>
<proteinExistence type="inferred from homology"/>
<gene>
    <name evidence="2" type="ORF">LPB140_05595</name>
</gene>
<dbReference type="InterPro" id="IPR002053">
    <property type="entry name" value="Glyco_hydro_25"/>
</dbReference>
<evidence type="ECO:0000313" key="2">
    <source>
        <dbReference type="EMBL" id="APG62355.1"/>
    </source>
</evidence>
<name>A0A1L3JB39_9SPHN</name>
<dbReference type="KEGG" id="sphl:LPB140_05595"/>
<sequence>MTGKKIIKYTVFIVLFCAIIFYGSKFAISSWTPDKITYPVQGIAISEINGTPNWPEVATQNVDFAYISASWGSDHKDKSFDYNLKGVKSSGIRYGVVHHFDLCHLASDQATMFITTVPRDEHALPPAIFLDFDEKCSSRPDRSLLLSEISTFLGQVETHLDRSALLYISKDFENEYQISQSVNRDLWVDSFWFLPNYTPKSWTLWTANAYAEVDGIDEPVKWTLLK</sequence>
<dbReference type="AlphaFoldDB" id="A0A1L3JB39"/>
<dbReference type="GO" id="GO:0016998">
    <property type="term" value="P:cell wall macromolecule catabolic process"/>
    <property type="evidence" value="ECO:0007669"/>
    <property type="project" value="InterPro"/>
</dbReference>
<dbReference type="GO" id="GO:0003796">
    <property type="term" value="F:lysozyme activity"/>
    <property type="evidence" value="ECO:0007669"/>
    <property type="project" value="InterPro"/>
</dbReference>
<reference evidence="2 3" key="1">
    <citation type="submission" date="2016-11" db="EMBL/GenBank/DDBJ databases">
        <title>Sphingorhabdus sp. LPB0140, isolated from marine environment.</title>
        <authorList>
            <person name="Kim E."/>
            <person name="Yi H."/>
        </authorList>
    </citation>
    <scope>NUCLEOTIDE SEQUENCE [LARGE SCALE GENOMIC DNA]</scope>
    <source>
        <strain evidence="2 3">LPB0140</strain>
    </source>
</reference>
<dbReference type="RefSeq" id="WP_072559006.1">
    <property type="nucleotide sequence ID" value="NZ_CP018154.1"/>
</dbReference>
<dbReference type="OrthoDB" id="9798192at2"/>
<dbReference type="SUPFAM" id="SSF51445">
    <property type="entry name" value="(Trans)glycosidases"/>
    <property type="match status" value="1"/>
</dbReference>
<dbReference type="GO" id="GO:0009253">
    <property type="term" value="P:peptidoglycan catabolic process"/>
    <property type="evidence" value="ECO:0007669"/>
    <property type="project" value="InterPro"/>
</dbReference>
<dbReference type="Pfam" id="PF01183">
    <property type="entry name" value="Glyco_hydro_25"/>
    <property type="match status" value="1"/>
</dbReference>